<proteinExistence type="predicted"/>
<reference evidence="1" key="1">
    <citation type="submission" date="2014-05" db="EMBL/GenBank/DDBJ databases">
        <authorList>
            <person name="Chronopoulou M."/>
        </authorList>
    </citation>
    <scope>NUCLEOTIDE SEQUENCE</scope>
    <source>
        <tissue evidence="1">Whole organism</tissue>
    </source>
</reference>
<name>A0A0K2TY78_LEPSM</name>
<dbReference type="AlphaFoldDB" id="A0A0K2TY78"/>
<dbReference type="EMBL" id="HACA01013577">
    <property type="protein sequence ID" value="CDW30938.1"/>
    <property type="molecule type" value="Transcribed_RNA"/>
</dbReference>
<sequence length="71" mass="8117">SLENCHGRTTAEQITEDITFRVRKGKALAIIVLDTTLLYLVGEATDPCVVWSRPQSQFQKQTWANKLELRK</sequence>
<evidence type="ECO:0000313" key="1">
    <source>
        <dbReference type="EMBL" id="CDW30938.1"/>
    </source>
</evidence>
<accession>A0A0K2TY78</accession>
<protein>
    <submittedName>
        <fullName evidence="1">Uncharacterized protein</fullName>
    </submittedName>
</protein>
<feature type="non-terminal residue" evidence="1">
    <location>
        <position position="1"/>
    </location>
</feature>
<organism evidence="1">
    <name type="scientific">Lepeophtheirus salmonis</name>
    <name type="common">Salmon louse</name>
    <name type="synonym">Caligus salmonis</name>
    <dbReference type="NCBI Taxonomy" id="72036"/>
    <lineage>
        <taxon>Eukaryota</taxon>
        <taxon>Metazoa</taxon>
        <taxon>Ecdysozoa</taxon>
        <taxon>Arthropoda</taxon>
        <taxon>Crustacea</taxon>
        <taxon>Multicrustacea</taxon>
        <taxon>Hexanauplia</taxon>
        <taxon>Copepoda</taxon>
        <taxon>Siphonostomatoida</taxon>
        <taxon>Caligidae</taxon>
        <taxon>Lepeophtheirus</taxon>
    </lineage>
</organism>
<feature type="non-terminal residue" evidence="1">
    <location>
        <position position="71"/>
    </location>
</feature>